<keyword evidence="4" id="KW-1185">Reference proteome</keyword>
<dbReference type="Proteomes" id="UP001632038">
    <property type="component" value="Unassembled WGS sequence"/>
</dbReference>
<dbReference type="InterPro" id="IPR001810">
    <property type="entry name" value="F-box_dom"/>
</dbReference>
<organism evidence="3 4">
    <name type="scientific">Castilleja foliolosa</name>
    <dbReference type="NCBI Taxonomy" id="1961234"/>
    <lineage>
        <taxon>Eukaryota</taxon>
        <taxon>Viridiplantae</taxon>
        <taxon>Streptophyta</taxon>
        <taxon>Embryophyta</taxon>
        <taxon>Tracheophyta</taxon>
        <taxon>Spermatophyta</taxon>
        <taxon>Magnoliopsida</taxon>
        <taxon>eudicotyledons</taxon>
        <taxon>Gunneridae</taxon>
        <taxon>Pentapetalae</taxon>
        <taxon>asterids</taxon>
        <taxon>lamiids</taxon>
        <taxon>Lamiales</taxon>
        <taxon>Orobanchaceae</taxon>
        <taxon>Pedicularideae</taxon>
        <taxon>Castillejinae</taxon>
        <taxon>Castilleja</taxon>
    </lineage>
</organism>
<dbReference type="PANTHER" id="PTHR31672">
    <property type="entry name" value="BNACNNG10540D PROTEIN"/>
    <property type="match status" value="1"/>
</dbReference>
<evidence type="ECO:0000256" key="1">
    <source>
        <dbReference type="SAM" id="MobiDB-lite"/>
    </source>
</evidence>
<dbReference type="PANTHER" id="PTHR31672:SF13">
    <property type="entry name" value="F-BOX PROTEIN CPR30-LIKE"/>
    <property type="match status" value="1"/>
</dbReference>
<dbReference type="Pfam" id="PF08268">
    <property type="entry name" value="FBA_3"/>
    <property type="match status" value="1"/>
</dbReference>
<reference evidence="4" key="1">
    <citation type="journal article" date="2024" name="IScience">
        <title>Strigolactones Initiate the Formation of Haustorium-like Structures in Castilleja.</title>
        <authorList>
            <person name="Buerger M."/>
            <person name="Peterson D."/>
            <person name="Chory J."/>
        </authorList>
    </citation>
    <scope>NUCLEOTIDE SEQUENCE [LARGE SCALE GENOMIC DNA]</scope>
</reference>
<sequence length="399" mass="45346">MDYTNEGQIKRAKSQNEKDESINGFDRLPYEIAIDTLSRLPVTSLVQLSYSCRSLNSLSHDPDFVSLHLSKSSTNDSDCLILHSNYPLRNMLHFICLSDKKVRKFNIPLAISMPEFSILGSSNGLLCLVNSLFPDSLCLYNPFRRGHIEIPKNSVFKDKSVVYGFGFNPITNDYKVIMIADHKVTYSRKTVFSSYYNRPVSDVQIYSVNSNVWLNRGIMPYCLEKWSKRGVLVSGRLHWVSRCVSLNGHFQRTIVSYNLADDAFDIVHCPTPHTLRRWTPSYLSSLDGCLSVVVHIHNMGDAFHVWILREYGVCESWVKAYTVGTYFRVPREPGIIKSLLCVLRSGELLLEYWGSGNSLVVYDQTKFTFKSLSECLRIPEAFDDALFHVGGLTAAAAFQ</sequence>
<dbReference type="InterPro" id="IPR013187">
    <property type="entry name" value="F-box-assoc_dom_typ3"/>
</dbReference>
<feature type="domain" description="F-box" evidence="2">
    <location>
        <begin position="22"/>
        <end position="69"/>
    </location>
</feature>
<evidence type="ECO:0000313" key="3">
    <source>
        <dbReference type="EMBL" id="KAL3646135.1"/>
    </source>
</evidence>
<dbReference type="NCBIfam" id="TIGR01640">
    <property type="entry name" value="F_box_assoc_1"/>
    <property type="match status" value="1"/>
</dbReference>
<dbReference type="InterPro" id="IPR050796">
    <property type="entry name" value="SCF_F-box_component"/>
</dbReference>
<protein>
    <recommendedName>
        <fullName evidence="2">F-box domain-containing protein</fullName>
    </recommendedName>
</protein>
<dbReference type="InterPro" id="IPR017451">
    <property type="entry name" value="F-box-assoc_interact_dom"/>
</dbReference>
<dbReference type="InterPro" id="IPR036047">
    <property type="entry name" value="F-box-like_dom_sf"/>
</dbReference>
<evidence type="ECO:0000313" key="4">
    <source>
        <dbReference type="Proteomes" id="UP001632038"/>
    </source>
</evidence>
<dbReference type="SUPFAM" id="SSF81383">
    <property type="entry name" value="F-box domain"/>
    <property type="match status" value="1"/>
</dbReference>
<dbReference type="Pfam" id="PF00646">
    <property type="entry name" value="F-box"/>
    <property type="match status" value="1"/>
</dbReference>
<comment type="caution">
    <text evidence="3">The sequence shown here is derived from an EMBL/GenBank/DDBJ whole genome shotgun (WGS) entry which is preliminary data.</text>
</comment>
<feature type="region of interest" description="Disordered" evidence="1">
    <location>
        <begin position="1"/>
        <end position="20"/>
    </location>
</feature>
<dbReference type="EMBL" id="JAVIJP010000013">
    <property type="protein sequence ID" value="KAL3646135.1"/>
    <property type="molecule type" value="Genomic_DNA"/>
</dbReference>
<dbReference type="AlphaFoldDB" id="A0ABD3DZ41"/>
<dbReference type="Gene3D" id="1.20.1280.50">
    <property type="match status" value="1"/>
</dbReference>
<proteinExistence type="predicted"/>
<evidence type="ECO:0000259" key="2">
    <source>
        <dbReference type="PROSITE" id="PS50181"/>
    </source>
</evidence>
<gene>
    <name evidence="3" type="ORF">CASFOL_011315</name>
</gene>
<dbReference type="PROSITE" id="PS50181">
    <property type="entry name" value="FBOX"/>
    <property type="match status" value="1"/>
</dbReference>
<accession>A0ABD3DZ41</accession>
<name>A0ABD3DZ41_9LAMI</name>